<feature type="region of interest" description="Disordered" evidence="1">
    <location>
        <begin position="131"/>
        <end position="208"/>
    </location>
</feature>
<organism evidence="3 4">
    <name type="scientific">Setaria digitata</name>
    <dbReference type="NCBI Taxonomy" id="48799"/>
    <lineage>
        <taxon>Eukaryota</taxon>
        <taxon>Metazoa</taxon>
        <taxon>Ecdysozoa</taxon>
        <taxon>Nematoda</taxon>
        <taxon>Chromadorea</taxon>
        <taxon>Rhabditida</taxon>
        <taxon>Spirurina</taxon>
        <taxon>Spiruromorpha</taxon>
        <taxon>Filarioidea</taxon>
        <taxon>Setariidae</taxon>
        <taxon>Setaria</taxon>
    </lineage>
</organism>
<evidence type="ECO:0000313" key="4">
    <source>
        <dbReference type="WBParaSite" id="sdigi.contig762.g9697.t1"/>
    </source>
</evidence>
<keyword evidence="2" id="KW-1133">Transmembrane helix</keyword>
<feature type="transmembrane region" description="Helical" evidence="2">
    <location>
        <begin position="49"/>
        <end position="70"/>
    </location>
</feature>
<proteinExistence type="predicted"/>
<accession>A0A915Q1U1</accession>
<protein>
    <submittedName>
        <fullName evidence="4">Uncharacterized protein</fullName>
    </submittedName>
</protein>
<reference evidence="4" key="1">
    <citation type="submission" date="2022-11" db="UniProtKB">
        <authorList>
            <consortium name="WormBaseParasite"/>
        </authorList>
    </citation>
    <scope>IDENTIFICATION</scope>
</reference>
<keyword evidence="2" id="KW-0812">Transmembrane</keyword>
<keyword evidence="3" id="KW-1185">Reference proteome</keyword>
<evidence type="ECO:0000256" key="1">
    <source>
        <dbReference type="SAM" id="MobiDB-lite"/>
    </source>
</evidence>
<sequence length="208" mass="23472">MNVIREMEALDGLIDIDASKDQVNSPHLLSNQKSLKDSDLLRTLNENSMLRASLILLTIVMIIFTIMKICKLAHQIQQRYRQQEASKSNDEIPGILIQEGSTGRLFRISKRRKQQNQKLARTSRIWKAKSKLGSALSPSKGTKVDIPSSKSRKWKQDKSKMPQSSSKSTRTDESKNIAQSQDISKTKAFSGERNVRVGKTYPVRSGSQ</sequence>
<dbReference type="Proteomes" id="UP000887581">
    <property type="component" value="Unplaced"/>
</dbReference>
<evidence type="ECO:0000313" key="3">
    <source>
        <dbReference type="Proteomes" id="UP000887581"/>
    </source>
</evidence>
<evidence type="ECO:0000256" key="2">
    <source>
        <dbReference type="SAM" id="Phobius"/>
    </source>
</evidence>
<dbReference type="WBParaSite" id="sdigi.contig762.g9697.t1">
    <property type="protein sequence ID" value="sdigi.contig762.g9697.t1"/>
    <property type="gene ID" value="sdigi.contig762.g9697"/>
</dbReference>
<name>A0A915Q1U1_9BILA</name>
<dbReference type="AlphaFoldDB" id="A0A915Q1U1"/>
<keyword evidence="2" id="KW-0472">Membrane</keyword>